<dbReference type="Pfam" id="PF06803">
    <property type="entry name" value="DUF1232"/>
    <property type="match status" value="1"/>
</dbReference>
<proteinExistence type="predicted"/>
<organism evidence="7 8">
    <name type="scientific">Clostridium scindens (strain ATCC 35704 / DSM 5676 / VPI 13733 / 19)</name>
    <dbReference type="NCBI Taxonomy" id="411468"/>
    <lineage>
        <taxon>Bacteria</taxon>
        <taxon>Bacillati</taxon>
        <taxon>Bacillota</taxon>
        <taxon>Clostridia</taxon>
        <taxon>Lachnospirales</taxon>
        <taxon>Lachnospiraceae</taxon>
    </lineage>
</organism>
<dbReference type="GeneID" id="62695898"/>
<dbReference type="GO" id="GO:0012505">
    <property type="term" value="C:endomembrane system"/>
    <property type="evidence" value="ECO:0007669"/>
    <property type="project" value="UniProtKB-SubCell"/>
</dbReference>
<evidence type="ECO:0000256" key="3">
    <source>
        <dbReference type="ARBA" id="ARBA00022989"/>
    </source>
</evidence>
<evidence type="ECO:0000259" key="6">
    <source>
        <dbReference type="Pfam" id="PF06803"/>
    </source>
</evidence>
<evidence type="ECO:0000256" key="4">
    <source>
        <dbReference type="ARBA" id="ARBA00023136"/>
    </source>
</evidence>
<keyword evidence="8" id="KW-1185">Reference proteome</keyword>
<protein>
    <recommendedName>
        <fullName evidence="6">DUF1232 domain-containing protein</fullName>
    </recommendedName>
</protein>
<accession>A0A494WKR7</accession>
<evidence type="ECO:0000313" key="7">
    <source>
        <dbReference type="EMBL" id="QBF74287.1"/>
    </source>
</evidence>
<dbReference type="OrthoDB" id="9800202at2"/>
<keyword evidence="2 5" id="KW-0812">Transmembrane</keyword>
<dbReference type="InterPro" id="IPR010652">
    <property type="entry name" value="DUF1232"/>
</dbReference>
<feature type="transmembrane region" description="Helical" evidence="5">
    <location>
        <begin position="28"/>
        <end position="48"/>
    </location>
</feature>
<reference evidence="7 8" key="1">
    <citation type="journal article" date="2019" name="Appl. Environ. Microbiol.">
        <title>Clostridium scindens ATCC 35704: integration of nutritional requirements, the complete genome sequence, and global transcriptional responses to bile acids.</title>
        <authorList>
            <person name="Devendran S."/>
            <person name="Shrestha R."/>
            <person name="Alves J.M.P."/>
            <person name="Wolf P.G."/>
            <person name="Ly L."/>
            <person name="Hernandez A.G."/>
            <person name="Mendez-Garcia C."/>
            <person name="Inboden A."/>
            <person name="Wiley J."/>
            <person name="Paul O."/>
            <person name="Allen A."/>
            <person name="Springer E."/>
            <person name="Wright C.L."/>
            <person name="Fields C.J."/>
            <person name="Daniel S.L."/>
            <person name="Ridlon J.M."/>
        </authorList>
    </citation>
    <scope>NUCLEOTIDE SEQUENCE [LARGE SCALE GENOMIC DNA]</scope>
    <source>
        <strain evidence="7 8">ATCC 35704</strain>
    </source>
</reference>
<keyword evidence="3 5" id="KW-1133">Transmembrane helix</keyword>
<dbReference type="EMBL" id="CP036170">
    <property type="protein sequence ID" value="QBF74287.1"/>
    <property type="molecule type" value="Genomic_DNA"/>
</dbReference>
<dbReference type="Proteomes" id="UP000289664">
    <property type="component" value="Chromosome"/>
</dbReference>
<evidence type="ECO:0000256" key="5">
    <source>
        <dbReference type="SAM" id="Phobius"/>
    </source>
</evidence>
<comment type="subcellular location">
    <subcellularLocation>
        <location evidence="1">Endomembrane system</location>
        <topology evidence="1">Multi-pass membrane protein</topology>
    </subcellularLocation>
</comment>
<sequence length="122" mass="13878">MSIKDKTKKLKKDVPGVFIALKKKETPVIAKIFAGLTVGYALSPVDLVSDFVPILGYLDDIIVLPLLVAMTVKFIPRDIWEQSKIESEGLWDNGKPKKWYYAIPVILIWVLIVWLIVKAIWL</sequence>
<evidence type="ECO:0000313" key="8">
    <source>
        <dbReference type="Proteomes" id="UP000289664"/>
    </source>
</evidence>
<keyword evidence="4 5" id="KW-0472">Membrane</keyword>
<dbReference type="RefSeq" id="WP_009249789.1">
    <property type="nucleotide sequence ID" value="NZ_CP036170.1"/>
</dbReference>
<dbReference type="AlphaFoldDB" id="A0A494WKR7"/>
<name>A0A494WKR7_CLOS5</name>
<gene>
    <name evidence="7" type="ORF">HDCHBGLK_01684</name>
</gene>
<evidence type="ECO:0000256" key="2">
    <source>
        <dbReference type="ARBA" id="ARBA00022692"/>
    </source>
</evidence>
<feature type="domain" description="DUF1232" evidence="6">
    <location>
        <begin position="30"/>
        <end position="66"/>
    </location>
</feature>
<evidence type="ECO:0000256" key="1">
    <source>
        <dbReference type="ARBA" id="ARBA00004127"/>
    </source>
</evidence>
<dbReference type="KEGG" id="csci:HDCHBGLK_01684"/>
<feature type="transmembrane region" description="Helical" evidence="5">
    <location>
        <begin position="99"/>
        <end position="121"/>
    </location>
</feature>